<reference evidence="1" key="1">
    <citation type="submission" date="2024-12" db="EMBL/GenBank/DDBJ databases">
        <title>Comparative genomics and development of molecular markers within Purpureocillium lilacinum and among Purpureocillium species.</title>
        <authorList>
            <person name="Yeh Z.-Y."/>
            <person name="Ni N.-T."/>
            <person name="Lo P.-H."/>
            <person name="Mushyakhwo K."/>
            <person name="Lin C.-F."/>
            <person name="Nai Y.-S."/>
        </authorList>
    </citation>
    <scope>NUCLEOTIDE SEQUENCE</scope>
    <source>
        <strain evidence="1">NCHU-NPUST-175</strain>
    </source>
</reference>
<evidence type="ECO:0000313" key="1">
    <source>
        <dbReference type="EMBL" id="KAL3962524.1"/>
    </source>
</evidence>
<keyword evidence="2" id="KW-1185">Reference proteome</keyword>
<comment type="caution">
    <text evidence="1">The sequence shown here is derived from an EMBL/GenBank/DDBJ whole genome shotgun (WGS) entry which is preliminary data.</text>
</comment>
<accession>A0ACC4E1M3</accession>
<dbReference type="EMBL" id="JBGNUJ010000003">
    <property type="protein sequence ID" value="KAL3962524.1"/>
    <property type="molecule type" value="Genomic_DNA"/>
</dbReference>
<proteinExistence type="predicted"/>
<organism evidence="1 2">
    <name type="scientific">Purpureocillium lilacinum</name>
    <name type="common">Paecilomyces lilacinus</name>
    <dbReference type="NCBI Taxonomy" id="33203"/>
    <lineage>
        <taxon>Eukaryota</taxon>
        <taxon>Fungi</taxon>
        <taxon>Dikarya</taxon>
        <taxon>Ascomycota</taxon>
        <taxon>Pezizomycotina</taxon>
        <taxon>Sordariomycetes</taxon>
        <taxon>Hypocreomycetidae</taxon>
        <taxon>Hypocreales</taxon>
        <taxon>Ophiocordycipitaceae</taxon>
        <taxon>Purpureocillium</taxon>
    </lineage>
</organism>
<sequence>MYKHRAPPRAPESHPPARTSPAASTLRQEAALLESAPSCRVTGTIGTIGRPQSTANMVAAAQPGAAPWDAVPAHDQLFVLITGSNRSSTADVSPRVSGVGLGIAHRLVDEFLAQRPLTSHLILIPTARSPSKCLQAVHDIRAYAANAAEDPTSPLRARAGPDYVHPRDTLARVHALGLTLDLCDLRGVRNFAARLVHEEVSNPRGAEASIEQGGTGEDLRGVRVPRIDSVVCNAAFGGWSGVDYPAAVWSILTKGIVQSVTWPTFKGSLPTCILNERQEYARQAPPRRSVRGVCLWALHARASAAASAQPAGVDGPPPGRIIWSSSIEACRDVFNPDDFQCFMRDEAYESAKRLTDVLSLTASVPGSAPFSARWLTPDDAAVAKERPVRPRVYLSHPACAAHLALARLPWHTVDGYTGSKAAAWLALQEQPELDARAADRIKWGSTADRHGRADVKITEVEGWGWEGRVEDPAKDTALDVLHKARGRKHDVLDATREDIEQFQELGARCWREMEELRARWEDIIDDD</sequence>
<protein>
    <submittedName>
        <fullName evidence="1">Uncharacterized protein</fullName>
    </submittedName>
</protein>
<evidence type="ECO:0000313" key="2">
    <source>
        <dbReference type="Proteomes" id="UP001638806"/>
    </source>
</evidence>
<dbReference type="Proteomes" id="UP001638806">
    <property type="component" value="Unassembled WGS sequence"/>
</dbReference>
<gene>
    <name evidence="1" type="ORF">ACCO45_004047</name>
</gene>
<name>A0ACC4E1M3_PURLI</name>